<comment type="subcellular location">
    <subcellularLocation>
        <location evidence="1">Membrane</location>
        <topology evidence="1">Multi-pass membrane protein</topology>
    </subcellularLocation>
</comment>
<dbReference type="AlphaFoldDB" id="A0A2R4MCR5"/>
<evidence type="ECO:0000256" key="1">
    <source>
        <dbReference type="ARBA" id="ARBA00004141"/>
    </source>
</evidence>
<dbReference type="STRING" id="1122213.GCA_000423365_01510"/>
<evidence type="ECO:0000256" key="5">
    <source>
        <dbReference type="SAM" id="Phobius"/>
    </source>
</evidence>
<feature type="transmembrane region" description="Helical" evidence="5">
    <location>
        <begin position="66"/>
        <end position="88"/>
    </location>
</feature>
<keyword evidence="6" id="KW-0732">Signal</keyword>
<dbReference type="EMBL" id="CP021330">
    <property type="protein sequence ID" value="AVX03817.1"/>
    <property type="molecule type" value="Genomic_DNA"/>
</dbReference>
<gene>
    <name evidence="8" type="ORF">MXMO3_01286</name>
</gene>
<keyword evidence="4 5" id="KW-0472">Membrane</keyword>
<dbReference type="RefSeq" id="WP_205468091.1">
    <property type="nucleotide sequence ID" value="NZ_CP021330.1"/>
</dbReference>
<feature type="transmembrane region" description="Helical" evidence="5">
    <location>
        <begin position="118"/>
        <end position="139"/>
    </location>
</feature>
<feature type="transmembrane region" description="Helical" evidence="5">
    <location>
        <begin position="208"/>
        <end position="226"/>
    </location>
</feature>
<proteinExistence type="predicted"/>
<sequence>MRLFLLTGAAMLAFAANSLLNRAALAENAIDPHNFTLMRLGSGAITLMLIALIVNRKSMRDIAAAGTWPSAIALFVYALGFSIAYLWLGAGMGALILFAMVQFTMLGTAIAKGDRPSALEMVGLVIALVGFVALVSPGFDQAPDLQAVGLMACAGVTWGIYSLWGRGSKNPTLDTAGNFWRAFLIGSVVIVPIIALQLSPALVSFKGMALAVASGALASGVGYAIWYTALPGLTRTRAGIVQLSVPALAAIAGVLFLGEPLTLKFGLLSVMILAGVGLATLAKPKANAQSTGK</sequence>
<feature type="chain" id="PRO_5015304056" description="EamA domain-containing protein" evidence="6">
    <location>
        <begin position="16"/>
        <end position="293"/>
    </location>
</feature>
<feature type="transmembrane region" description="Helical" evidence="5">
    <location>
        <begin position="145"/>
        <end position="164"/>
    </location>
</feature>
<feature type="transmembrane region" description="Helical" evidence="5">
    <location>
        <begin position="36"/>
        <end position="54"/>
    </location>
</feature>
<evidence type="ECO:0000313" key="8">
    <source>
        <dbReference type="EMBL" id="AVX03817.1"/>
    </source>
</evidence>
<feature type="transmembrane region" description="Helical" evidence="5">
    <location>
        <begin position="176"/>
        <end position="196"/>
    </location>
</feature>
<evidence type="ECO:0000256" key="6">
    <source>
        <dbReference type="SAM" id="SignalP"/>
    </source>
</evidence>
<evidence type="ECO:0000256" key="3">
    <source>
        <dbReference type="ARBA" id="ARBA00022989"/>
    </source>
</evidence>
<organism evidence="8 9">
    <name type="scientific">Maritalea myrionectae</name>
    <dbReference type="NCBI Taxonomy" id="454601"/>
    <lineage>
        <taxon>Bacteria</taxon>
        <taxon>Pseudomonadati</taxon>
        <taxon>Pseudomonadota</taxon>
        <taxon>Alphaproteobacteria</taxon>
        <taxon>Hyphomicrobiales</taxon>
        <taxon>Devosiaceae</taxon>
        <taxon>Maritalea</taxon>
    </lineage>
</organism>
<accession>A0A2R4MCR5</accession>
<dbReference type="GO" id="GO:0016020">
    <property type="term" value="C:membrane"/>
    <property type="evidence" value="ECO:0007669"/>
    <property type="project" value="UniProtKB-SubCell"/>
</dbReference>
<keyword evidence="9" id="KW-1185">Reference proteome</keyword>
<name>A0A2R4MCR5_9HYPH</name>
<feature type="signal peptide" evidence="6">
    <location>
        <begin position="1"/>
        <end position="15"/>
    </location>
</feature>
<dbReference type="Pfam" id="PF00892">
    <property type="entry name" value="EamA"/>
    <property type="match status" value="1"/>
</dbReference>
<evidence type="ECO:0000313" key="9">
    <source>
        <dbReference type="Proteomes" id="UP000258927"/>
    </source>
</evidence>
<dbReference type="InterPro" id="IPR050638">
    <property type="entry name" value="AA-Vitamin_Transporters"/>
</dbReference>
<feature type="transmembrane region" description="Helical" evidence="5">
    <location>
        <begin position="263"/>
        <end position="282"/>
    </location>
</feature>
<evidence type="ECO:0000256" key="4">
    <source>
        <dbReference type="ARBA" id="ARBA00023136"/>
    </source>
</evidence>
<keyword evidence="2 5" id="KW-0812">Transmembrane</keyword>
<feature type="transmembrane region" description="Helical" evidence="5">
    <location>
        <begin position="94"/>
        <end position="111"/>
    </location>
</feature>
<dbReference type="Proteomes" id="UP000258927">
    <property type="component" value="Chromosome"/>
</dbReference>
<dbReference type="PANTHER" id="PTHR32322:SF9">
    <property type="entry name" value="AMINO-ACID METABOLITE EFFLUX PUMP-RELATED"/>
    <property type="match status" value="1"/>
</dbReference>
<dbReference type="InterPro" id="IPR037185">
    <property type="entry name" value="EmrE-like"/>
</dbReference>
<protein>
    <recommendedName>
        <fullName evidence="7">EamA domain-containing protein</fullName>
    </recommendedName>
</protein>
<feature type="domain" description="EamA" evidence="7">
    <location>
        <begin position="148"/>
        <end position="279"/>
    </location>
</feature>
<dbReference type="KEGG" id="mmyr:MXMO3_01286"/>
<dbReference type="PANTHER" id="PTHR32322">
    <property type="entry name" value="INNER MEMBRANE TRANSPORTER"/>
    <property type="match status" value="1"/>
</dbReference>
<dbReference type="InterPro" id="IPR000620">
    <property type="entry name" value="EamA_dom"/>
</dbReference>
<keyword evidence="3 5" id="KW-1133">Transmembrane helix</keyword>
<dbReference type="SUPFAM" id="SSF103481">
    <property type="entry name" value="Multidrug resistance efflux transporter EmrE"/>
    <property type="match status" value="2"/>
</dbReference>
<evidence type="ECO:0000256" key="2">
    <source>
        <dbReference type="ARBA" id="ARBA00022692"/>
    </source>
</evidence>
<evidence type="ECO:0000259" key="7">
    <source>
        <dbReference type="Pfam" id="PF00892"/>
    </source>
</evidence>
<feature type="transmembrane region" description="Helical" evidence="5">
    <location>
        <begin position="238"/>
        <end position="257"/>
    </location>
</feature>
<reference evidence="8 9" key="1">
    <citation type="submission" date="2017-05" db="EMBL/GenBank/DDBJ databases">
        <title>Genome Analysis of Maritalea myrionectae HL2708#5.</title>
        <authorList>
            <consortium name="Cotde Inc.-PKNU"/>
            <person name="Jang D."/>
            <person name="Oh H.-M."/>
        </authorList>
    </citation>
    <scope>NUCLEOTIDE SEQUENCE [LARGE SCALE GENOMIC DNA]</scope>
    <source>
        <strain evidence="8 9">HL2708#5</strain>
    </source>
</reference>